<reference evidence="2" key="1">
    <citation type="submission" date="2014-11" db="EMBL/GenBank/DDBJ databases">
        <authorList>
            <person name="Amaro Gonzalez C."/>
        </authorList>
    </citation>
    <scope>NUCLEOTIDE SEQUENCE</scope>
</reference>
<sequence length="36" mass="3923">MGMGAEKATQLISIPSPAMKPNYTLQRHPSSKRHAS</sequence>
<dbReference type="EMBL" id="GBXM01090840">
    <property type="protein sequence ID" value="JAH17737.1"/>
    <property type="molecule type" value="Transcribed_RNA"/>
</dbReference>
<accession>A0A0E9QML5</accession>
<reference evidence="2" key="2">
    <citation type="journal article" date="2015" name="Fish Shellfish Immunol.">
        <title>Early steps in the European eel (Anguilla anguilla)-Vibrio vulnificus interaction in the gills: Role of the RtxA13 toxin.</title>
        <authorList>
            <person name="Callol A."/>
            <person name="Pajuelo D."/>
            <person name="Ebbesson L."/>
            <person name="Teles M."/>
            <person name="MacKenzie S."/>
            <person name="Amaro C."/>
        </authorList>
    </citation>
    <scope>NUCLEOTIDE SEQUENCE</scope>
</reference>
<evidence type="ECO:0000256" key="1">
    <source>
        <dbReference type="SAM" id="MobiDB-lite"/>
    </source>
</evidence>
<protein>
    <submittedName>
        <fullName evidence="2">Uncharacterized protein</fullName>
    </submittedName>
</protein>
<dbReference type="AlphaFoldDB" id="A0A0E9QML5"/>
<evidence type="ECO:0000313" key="2">
    <source>
        <dbReference type="EMBL" id="JAH17737.1"/>
    </source>
</evidence>
<feature type="region of interest" description="Disordered" evidence="1">
    <location>
        <begin position="1"/>
        <end position="36"/>
    </location>
</feature>
<dbReference type="EMBL" id="GBXM01079434">
    <property type="protein sequence ID" value="JAH29143.1"/>
    <property type="molecule type" value="Transcribed_RNA"/>
</dbReference>
<name>A0A0E9QML5_ANGAN</name>
<organism evidence="2">
    <name type="scientific">Anguilla anguilla</name>
    <name type="common">European freshwater eel</name>
    <name type="synonym">Muraena anguilla</name>
    <dbReference type="NCBI Taxonomy" id="7936"/>
    <lineage>
        <taxon>Eukaryota</taxon>
        <taxon>Metazoa</taxon>
        <taxon>Chordata</taxon>
        <taxon>Craniata</taxon>
        <taxon>Vertebrata</taxon>
        <taxon>Euteleostomi</taxon>
        <taxon>Actinopterygii</taxon>
        <taxon>Neopterygii</taxon>
        <taxon>Teleostei</taxon>
        <taxon>Anguilliformes</taxon>
        <taxon>Anguillidae</taxon>
        <taxon>Anguilla</taxon>
    </lineage>
</organism>
<proteinExistence type="predicted"/>